<feature type="domain" description="Bacterial transcriptional activator" evidence="3">
    <location>
        <begin position="89"/>
        <end position="234"/>
    </location>
</feature>
<evidence type="ECO:0000259" key="3">
    <source>
        <dbReference type="SMART" id="SM01043"/>
    </source>
</evidence>
<dbReference type="Gene3D" id="1.25.40.10">
    <property type="entry name" value="Tetratricopeptide repeat domain"/>
    <property type="match status" value="1"/>
</dbReference>
<accession>A0A1G7N690</accession>
<organism evidence="4 5">
    <name type="scientific">Pseudonocardia oroxyli</name>
    <dbReference type="NCBI Taxonomy" id="366584"/>
    <lineage>
        <taxon>Bacteria</taxon>
        <taxon>Bacillati</taxon>
        <taxon>Actinomycetota</taxon>
        <taxon>Actinomycetes</taxon>
        <taxon>Pseudonocardiales</taxon>
        <taxon>Pseudonocardiaceae</taxon>
        <taxon>Pseudonocardia</taxon>
    </lineage>
</organism>
<dbReference type="Gene3D" id="1.10.10.10">
    <property type="entry name" value="Winged helix-like DNA-binding domain superfamily/Winged helix DNA-binding domain"/>
    <property type="match status" value="1"/>
</dbReference>
<dbReference type="InterPro" id="IPR041664">
    <property type="entry name" value="AAA_16"/>
</dbReference>
<protein>
    <submittedName>
        <fullName evidence="4">AAA ATPase domain-containing protein</fullName>
    </submittedName>
</protein>
<dbReference type="PANTHER" id="PTHR16305:SF35">
    <property type="entry name" value="TRANSCRIPTIONAL ACTIVATOR DOMAIN"/>
    <property type="match status" value="1"/>
</dbReference>
<dbReference type="SUPFAM" id="SSF46894">
    <property type="entry name" value="C-terminal effector domain of the bipartite response regulators"/>
    <property type="match status" value="1"/>
</dbReference>
<dbReference type="InterPro" id="IPR005158">
    <property type="entry name" value="BTAD"/>
</dbReference>
<dbReference type="GO" id="GO:0003677">
    <property type="term" value="F:DNA binding"/>
    <property type="evidence" value="ECO:0007669"/>
    <property type="project" value="InterPro"/>
</dbReference>
<evidence type="ECO:0000256" key="1">
    <source>
        <dbReference type="ARBA" id="ARBA00022741"/>
    </source>
</evidence>
<dbReference type="STRING" id="366584.SAMN05216377_106144"/>
<proteinExistence type="predicted"/>
<dbReference type="Pfam" id="PF03704">
    <property type="entry name" value="BTAD"/>
    <property type="match status" value="1"/>
</dbReference>
<dbReference type="GO" id="GO:0004016">
    <property type="term" value="F:adenylate cyclase activity"/>
    <property type="evidence" value="ECO:0007669"/>
    <property type="project" value="TreeGrafter"/>
</dbReference>
<gene>
    <name evidence="4" type="ORF">SAMN05216377_106144</name>
</gene>
<evidence type="ECO:0000256" key="2">
    <source>
        <dbReference type="ARBA" id="ARBA00022840"/>
    </source>
</evidence>
<dbReference type="InterPro" id="IPR036388">
    <property type="entry name" value="WH-like_DNA-bd_sf"/>
</dbReference>
<dbReference type="InterPro" id="IPR016032">
    <property type="entry name" value="Sig_transdc_resp-reg_C-effctor"/>
</dbReference>
<dbReference type="SMART" id="SM01043">
    <property type="entry name" value="BTAD"/>
    <property type="match status" value="1"/>
</dbReference>
<evidence type="ECO:0000313" key="4">
    <source>
        <dbReference type="EMBL" id="SDF69466.1"/>
    </source>
</evidence>
<keyword evidence="2" id="KW-0067">ATP-binding</keyword>
<keyword evidence="5" id="KW-1185">Reference proteome</keyword>
<dbReference type="InterPro" id="IPR027417">
    <property type="entry name" value="P-loop_NTPase"/>
</dbReference>
<dbReference type="GO" id="GO:0006355">
    <property type="term" value="P:regulation of DNA-templated transcription"/>
    <property type="evidence" value="ECO:0007669"/>
    <property type="project" value="InterPro"/>
</dbReference>
<dbReference type="AlphaFoldDB" id="A0A1G7N690"/>
<dbReference type="GO" id="GO:0005524">
    <property type="term" value="F:ATP binding"/>
    <property type="evidence" value="ECO:0007669"/>
    <property type="project" value="UniProtKB-KW"/>
</dbReference>
<sequence>MGLTVRVLGPVEIAGDDGPLPVRRLLERGLLVRLALAGGTGVADERLAADLWEGEHSGVARLRVVVSRLRRSLGGSADAVVRVPGGYRLDADVVDLRAAEAAAARVRADPEAARDAAAESLAAWRGDALSDLRSLPFARREGERLDAWRAELTAARLRADLDLGAGPGIVTELARLAAEAPLDEAVRGMLATALYRAGRQADALAELAALRRDLARELGVDPTAETAELEVRLLRQDPALRPISRAVERGAGVEVRSGGMVGREPELRVLADRLDAARSGEVGVVLVEGPPGIGRTRLLEALGELAAARGFAVRWGRATEGAPAFWPWRQALRHDAGPLAPSEVPVPTAAPDDRFGLFETVVAHLEGVAGDGLVLLLDDLHRADVGSVLLLAHLAGGAGRAPLLVAAGLRPDGLDPDRAQARTELLRRPRTTRIGLGGLSPDAVGALLALVRGEPGDPEVAASVAARTGGNPLFVRELAAAATVPPTAAPAALPTAIRDAVRTRLDALGPRGASVLAAAAVLGEEVDAELVADVLAQPVEDVLDRLDEAVAAGLLGDSDGVRFAQEIVREAVASDVGSGARARLHLRAAEHLERTGTRVPEIAHHRLAAVPLGDRARAVRAAVAAAELAVRQFAFEDAVRLYDRAVGTGAALDTATRAELLLGRAHAQHLDHDVAGAMRSGAEAGALAEQLADPVLLARAAILLPDVADANWLTTSSRWCRAALGTLPGEDGALRARLLAQLAVASVWADDRVGPDPVDVVGSTALAMAERVGDTPALLTALRARQLARSGPDGNHDRLAVADRMLALTREVGDPAELWGRLWRFDALVQLGRVDEAEEELDRLEPVVARLRRPLARWHLVRNRGLLLAARGRFPEARAAADEAVRVAARGNHRAAEYPAHTLRLSIALLTGDPVDPAVFEVERYQPPPRLLSMMAAEWHAAHGDLDEARRLHARLPRPETVPLKPFMVLPFHASGGALAAAVGDAQGIDHAYAQLLPYGDLHVTAGAGAGLTGGSVRLVLGTLAAAQGRTDVAVDHLRAAVAVNEAAGLRPWAVRARIALARQLGDADAAATAAAEATALGMPTGLRH</sequence>
<evidence type="ECO:0000313" key="5">
    <source>
        <dbReference type="Proteomes" id="UP000198967"/>
    </source>
</evidence>
<dbReference type="Proteomes" id="UP000198967">
    <property type="component" value="Unassembled WGS sequence"/>
</dbReference>
<dbReference type="SUPFAM" id="SSF48452">
    <property type="entry name" value="TPR-like"/>
    <property type="match status" value="2"/>
</dbReference>
<dbReference type="SUPFAM" id="SSF52540">
    <property type="entry name" value="P-loop containing nucleoside triphosphate hydrolases"/>
    <property type="match status" value="1"/>
</dbReference>
<dbReference type="PANTHER" id="PTHR16305">
    <property type="entry name" value="TESTICULAR SOLUBLE ADENYLYL CYCLASE"/>
    <property type="match status" value="1"/>
</dbReference>
<dbReference type="InterPro" id="IPR011990">
    <property type="entry name" value="TPR-like_helical_dom_sf"/>
</dbReference>
<reference evidence="4 5" key="1">
    <citation type="submission" date="2016-10" db="EMBL/GenBank/DDBJ databases">
        <authorList>
            <person name="de Groot N.N."/>
        </authorList>
    </citation>
    <scope>NUCLEOTIDE SEQUENCE [LARGE SCALE GENOMIC DNA]</scope>
    <source>
        <strain evidence="4 5">CGMCC 4.3143</strain>
    </source>
</reference>
<dbReference type="EMBL" id="FNBE01000006">
    <property type="protein sequence ID" value="SDF69466.1"/>
    <property type="molecule type" value="Genomic_DNA"/>
</dbReference>
<keyword evidence="1" id="KW-0547">Nucleotide-binding</keyword>
<dbReference type="Pfam" id="PF13191">
    <property type="entry name" value="AAA_16"/>
    <property type="match status" value="1"/>
</dbReference>
<dbReference type="GO" id="GO:0005737">
    <property type="term" value="C:cytoplasm"/>
    <property type="evidence" value="ECO:0007669"/>
    <property type="project" value="TreeGrafter"/>
</dbReference>
<name>A0A1G7N690_PSEOR</name>
<dbReference type="RefSeq" id="WP_176921275.1">
    <property type="nucleotide sequence ID" value="NZ_FNBE01000006.1"/>
</dbReference>